<dbReference type="GO" id="GO:0017101">
    <property type="term" value="C:aminoacyl-tRNA synthetase multienzyme complex"/>
    <property type="evidence" value="ECO:0007669"/>
    <property type="project" value="TreeGrafter"/>
</dbReference>
<dbReference type="GO" id="GO:0005829">
    <property type="term" value="C:cytosol"/>
    <property type="evidence" value="ECO:0007669"/>
    <property type="project" value="TreeGrafter"/>
</dbReference>
<dbReference type="Gene3D" id="1.10.730.10">
    <property type="entry name" value="Isoleucyl-tRNA Synthetase, Domain 1"/>
    <property type="match status" value="1"/>
</dbReference>
<keyword evidence="8 12" id="KW-0648">Protein biosynthesis</keyword>
<dbReference type="InterPro" id="IPR015413">
    <property type="entry name" value="Methionyl/Leucyl_tRNA_Synth"/>
</dbReference>
<protein>
    <recommendedName>
        <fullName evidence="3">methionine--tRNA ligase</fullName>
        <ecNumber evidence="3">6.1.1.10</ecNumber>
    </recommendedName>
    <alternativeName>
        <fullName evidence="10">Methionyl-tRNA synthetase</fullName>
    </alternativeName>
</protein>
<dbReference type="Pfam" id="PF09334">
    <property type="entry name" value="tRNA-synt_1g"/>
    <property type="match status" value="1"/>
</dbReference>
<keyword evidence="13" id="KW-0175">Coiled coil</keyword>
<dbReference type="GO" id="GO:0004825">
    <property type="term" value="F:methionine-tRNA ligase activity"/>
    <property type="evidence" value="ECO:0007669"/>
    <property type="project" value="UniProtKB-EC"/>
</dbReference>
<comment type="similarity">
    <text evidence="2 12">Belongs to the class-I aminoacyl-tRNA synthetase family.</text>
</comment>
<evidence type="ECO:0000256" key="1">
    <source>
        <dbReference type="ARBA" id="ARBA00004496"/>
    </source>
</evidence>
<dbReference type="PANTHER" id="PTHR45765">
    <property type="entry name" value="METHIONINE--TRNA LIGASE"/>
    <property type="match status" value="1"/>
</dbReference>
<dbReference type="SUPFAM" id="SSF47323">
    <property type="entry name" value="Anticodon-binding domain of a subclass of class I aminoacyl-tRNA synthetases"/>
    <property type="match status" value="1"/>
</dbReference>
<dbReference type="FunFam" id="1.10.730.10:FF:000037">
    <property type="entry name" value="Methionyl-tRNA synthetase"/>
    <property type="match status" value="1"/>
</dbReference>
<name>A0A8H8NTX4_9AGAM</name>
<gene>
    <name evidence="15" type="ORF">RhiXN_03187</name>
</gene>
<dbReference type="EC" id="6.1.1.10" evidence="3"/>
<dbReference type="InterPro" id="IPR000738">
    <property type="entry name" value="WHEP-TRS_dom"/>
</dbReference>
<keyword evidence="7 12" id="KW-0067">ATP-binding</keyword>
<evidence type="ECO:0000256" key="9">
    <source>
        <dbReference type="ARBA" id="ARBA00023146"/>
    </source>
</evidence>
<dbReference type="KEGG" id="rsx:RhiXN_03187"/>
<evidence type="ECO:0000256" key="5">
    <source>
        <dbReference type="ARBA" id="ARBA00022598"/>
    </source>
</evidence>
<dbReference type="InterPro" id="IPR029038">
    <property type="entry name" value="MetRS_Zn"/>
</dbReference>
<proteinExistence type="inferred from homology"/>
<dbReference type="PRINTS" id="PR01041">
    <property type="entry name" value="TRNASYNTHMET"/>
</dbReference>
<evidence type="ECO:0000259" key="14">
    <source>
        <dbReference type="PROSITE" id="PS51185"/>
    </source>
</evidence>
<comment type="subcellular location">
    <subcellularLocation>
        <location evidence="1">Cytoplasm</location>
    </subcellularLocation>
</comment>
<keyword evidence="4" id="KW-0963">Cytoplasm</keyword>
<evidence type="ECO:0000313" key="15">
    <source>
        <dbReference type="EMBL" id="QRW18263.1"/>
    </source>
</evidence>
<dbReference type="InterPro" id="IPR001412">
    <property type="entry name" value="aa-tRNA-synth_I_CS"/>
</dbReference>
<keyword evidence="9 12" id="KW-0030">Aminoacyl-tRNA synthetase</keyword>
<dbReference type="Gene3D" id="2.20.28.20">
    <property type="entry name" value="Methionyl-tRNA synthetase, Zn-domain"/>
    <property type="match status" value="1"/>
</dbReference>
<dbReference type="EMBL" id="CP059660">
    <property type="protein sequence ID" value="QRW18263.1"/>
    <property type="molecule type" value="Genomic_DNA"/>
</dbReference>
<comment type="catalytic activity">
    <reaction evidence="11">
        <text>tRNA(Met) + L-methionine + ATP = L-methionyl-tRNA(Met) + AMP + diphosphate</text>
        <dbReference type="Rhea" id="RHEA:13481"/>
        <dbReference type="Rhea" id="RHEA-COMP:9667"/>
        <dbReference type="Rhea" id="RHEA-COMP:9698"/>
        <dbReference type="ChEBI" id="CHEBI:30616"/>
        <dbReference type="ChEBI" id="CHEBI:33019"/>
        <dbReference type="ChEBI" id="CHEBI:57844"/>
        <dbReference type="ChEBI" id="CHEBI:78442"/>
        <dbReference type="ChEBI" id="CHEBI:78530"/>
        <dbReference type="ChEBI" id="CHEBI:456215"/>
        <dbReference type="EC" id="6.1.1.10"/>
    </reaction>
</comment>
<dbReference type="GO" id="GO:0005524">
    <property type="term" value="F:ATP binding"/>
    <property type="evidence" value="ECO:0007669"/>
    <property type="project" value="UniProtKB-KW"/>
</dbReference>
<reference evidence="15" key="1">
    <citation type="submission" date="2020-05" db="EMBL/GenBank/DDBJ databases">
        <title>Evolutionary and genomic comparisons of hybrid uninucleate and nonhybrid Rhizoctonia fungi.</title>
        <authorList>
            <person name="Li C."/>
            <person name="Chen X."/>
        </authorList>
    </citation>
    <scope>NUCLEOTIDE SEQUENCE</scope>
    <source>
        <strain evidence="15">AG-1 IA</strain>
    </source>
</reference>
<organism evidence="15 16">
    <name type="scientific">Rhizoctonia solani</name>
    <dbReference type="NCBI Taxonomy" id="456999"/>
    <lineage>
        <taxon>Eukaryota</taxon>
        <taxon>Fungi</taxon>
        <taxon>Dikarya</taxon>
        <taxon>Basidiomycota</taxon>
        <taxon>Agaricomycotina</taxon>
        <taxon>Agaricomycetes</taxon>
        <taxon>Cantharellales</taxon>
        <taxon>Ceratobasidiaceae</taxon>
        <taxon>Rhizoctonia</taxon>
    </lineage>
</organism>
<evidence type="ECO:0000256" key="12">
    <source>
        <dbReference type="RuleBase" id="RU363039"/>
    </source>
</evidence>
<dbReference type="Gene3D" id="1.10.287.10">
    <property type="entry name" value="S15/NS1, RNA-binding"/>
    <property type="match status" value="1"/>
</dbReference>
<keyword evidence="6 12" id="KW-0547">Nucleotide-binding</keyword>
<dbReference type="Proteomes" id="UP000650533">
    <property type="component" value="Chromosome 3"/>
</dbReference>
<feature type="coiled-coil region" evidence="13">
    <location>
        <begin position="679"/>
        <end position="706"/>
    </location>
</feature>
<keyword evidence="5 12" id="KW-0436">Ligase</keyword>
<dbReference type="InterPro" id="IPR033911">
    <property type="entry name" value="MetRS_core"/>
</dbReference>
<dbReference type="RefSeq" id="XP_043178500.1">
    <property type="nucleotide sequence ID" value="XM_043323004.1"/>
</dbReference>
<dbReference type="SUPFAM" id="SSF57770">
    <property type="entry name" value="Methionyl-tRNA synthetase (MetRS), Zn-domain"/>
    <property type="match status" value="1"/>
</dbReference>
<dbReference type="AlphaFoldDB" id="A0A8H8NTX4"/>
<dbReference type="NCBIfam" id="TIGR00398">
    <property type="entry name" value="metG"/>
    <property type="match status" value="1"/>
</dbReference>
<evidence type="ECO:0000256" key="10">
    <source>
        <dbReference type="ARBA" id="ARBA00030904"/>
    </source>
</evidence>
<evidence type="ECO:0000256" key="4">
    <source>
        <dbReference type="ARBA" id="ARBA00022490"/>
    </source>
</evidence>
<evidence type="ECO:0000256" key="6">
    <source>
        <dbReference type="ARBA" id="ARBA00022741"/>
    </source>
</evidence>
<dbReference type="InterPro" id="IPR014729">
    <property type="entry name" value="Rossmann-like_a/b/a_fold"/>
</dbReference>
<dbReference type="GO" id="GO:0036464">
    <property type="term" value="C:cytoplasmic ribonucleoprotein granule"/>
    <property type="evidence" value="ECO:0007669"/>
    <property type="project" value="UniProtKB-ARBA"/>
</dbReference>
<dbReference type="PANTHER" id="PTHR45765:SF1">
    <property type="entry name" value="METHIONINE--TRNA LIGASE, CYTOPLASMIC"/>
    <property type="match status" value="1"/>
</dbReference>
<evidence type="ECO:0000256" key="2">
    <source>
        <dbReference type="ARBA" id="ARBA00005594"/>
    </source>
</evidence>
<dbReference type="SUPFAM" id="SSF52374">
    <property type="entry name" value="Nucleotidylyl transferase"/>
    <property type="match status" value="1"/>
</dbReference>
<dbReference type="CDD" id="cd07957">
    <property type="entry name" value="Anticodon_Ia_Met"/>
    <property type="match status" value="1"/>
</dbReference>
<dbReference type="InterPro" id="IPR014758">
    <property type="entry name" value="Met-tRNA_synth"/>
</dbReference>
<evidence type="ECO:0000256" key="8">
    <source>
        <dbReference type="ARBA" id="ARBA00022917"/>
    </source>
</evidence>
<sequence>MATERKIRDDPSILMKLVKPGEIVLPEEGSENILITSALPYCNNVPHLGNIIGSTLSADVFARYNRARNRKTLYICGTDEYGTATETQALKEKITPRELCDKYSALHRETYDWLTLLSRPNSFDHFGRTSIPEQTEVCQEAYINLSNNGMLQMQTKAQTYCEGCAKFLADRFVEGTCPHCGYDDARGDQCDGCAKTLDPVELINPRCLVNRSHKITTRDTAHMYVRLDLVQPRLEEWIKHSWKIGKWSPNSVINSEGEIIDSRVKGGLRPSPITRDLTWGVPVPKTNDVNSALMEGKVLYVWFDAPFGYPSITAAYTKEWKKWWFNQENVRLFQFMGKDNVYFHTVLWPGILLADGRPWTKLHHLSTTEYLNYESGKFSKSRGVGVFGPGAKETGIPPAVWRYYLLASRPETSDSMFSWADFIAGNNNVLLKNLGNFVNRVIKFLTDQFKGIIPESGDAPGPLPLNEDEADPTFVSEVNELLSEYIESMDRVKLRHSLNLVMTISARGNAYLQRCNLTKVLLEKEPKRCAQVLSRALNLIYALSALIHPFMPSTSDGILRQLNAPPRVIPSVLSTDILPNHKLGTPELLFSPIKAEKADEWRNKFGGTQKAVDAAVAENQPPLSKKKQAAAAKAAKAAKANAPPVPKTPLIVDLEVKVKTQGERVRAIKEGKPQEGETLETALAELMALKASLKDAEEQAIKEQLEELEPNLQCKHRFAFHEVVNRLNGRCDVLKQM</sequence>
<dbReference type="GO" id="GO:0006431">
    <property type="term" value="P:methionyl-tRNA aminoacylation"/>
    <property type="evidence" value="ECO:0007669"/>
    <property type="project" value="InterPro"/>
</dbReference>
<evidence type="ECO:0000256" key="11">
    <source>
        <dbReference type="ARBA" id="ARBA00047364"/>
    </source>
</evidence>
<dbReference type="PROSITE" id="PS51185">
    <property type="entry name" value="WHEP_TRS_2"/>
    <property type="match status" value="1"/>
</dbReference>
<dbReference type="Pfam" id="PF19303">
    <property type="entry name" value="Anticodon_3"/>
    <property type="match status" value="1"/>
</dbReference>
<evidence type="ECO:0000256" key="7">
    <source>
        <dbReference type="ARBA" id="ARBA00022840"/>
    </source>
</evidence>
<dbReference type="Gene3D" id="3.40.50.620">
    <property type="entry name" value="HUPs"/>
    <property type="match status" value="1"/>
</dbReference>
<dbReference type="InterPro" id="IPR023458">
    <property type="entry name" value="Met-tRNA_ligase_1"/>
</dbReference>
<dbReference type="GO" id="GO:0017102">
    <property type="term" value="C:methionyl glutamyl tRNA synthetase complex"/>
    <property type="evidence" value="ECO:0007669"/>
    <property type="project" value="UniProtKB-ARBA"/>
</dbReference>
<accession>A0A8H8NTX4</accession>
<dbReference type="GeneID" id="67025467"/>
<dbReference type="PROSITE" id="PS00178">
    <property type="entry name" value="AA_TRNA_LIGASE_I"/>
    <property type="match status" value="1"/>
</dbReference>
<dbReference type="CDD" id="cd00814">
    <property type="entry name" value="MetRS_core"/>
    <property type="match status" value="1"/>
</dbReference>
<feature type="domain" description="WHEP-TRS" evidence="14">
    <location>
        <begin position="650"/>
        <end position="707"/>
    </location>
</feature>
<dbReference type="InterPro" id="IPR041872">
    <property type="entry name" value="Anticodon_Met"/>
</dbReference>
<dbReference type="FunFam" id="2.20.28.20:FF:000001">
    <property type="entry name" value="Methionine--tRNA ligase"/>
    <property type="match status" value="1"/>
</dbReference>
<evidence type="ECO:0000256" key="13">
    <source>
        <dbReference type="SAM" id="Coils"/>
    </source>
</evidence>
<evidence type="ECO:0000313" key="16">
    <source>
        <dbReference type="Proteomes" id="UP000650533"/>
    </source>
</evidence>
<dbReference type="InterPro" id="IPR009080">
    <property type="entry name" value="tRNAsynth_Ia_anticodon-bd"/>
</dbReference>
<evidence type="ECO:0000256" key="3">
    <source>
        <dbReference type="ARBA" id="ARBA00012838"/>
    </source>
</evidence>